<dbReference type="InterPro" id="IPR021862">
    <property type="entry name" value="DUF3472"/>
</dbReference>
<dbReference type="RefSeq" id="WP_344020400.1">
    <property type="nucleotide sequence ID" value="NZ_BAAABX010000009.1"/>
</dbReference>
<feature type="region of interest" description="Disordered" evidence="1">
    <location>
        <begin position="238"/>
        <end position="272"/>
    </location>
</feature>
<feature type="compositionally biased region" description="Low complexity" evidence="1">
    <location>
        <begin position="251"/>
        <end position="263"/>
    </location>
</feature>
<dbReference type="Pfam" id="PF00652">
    <property type="entry name" value="Ricin_B_lectin"/>
    <property type="match status" value="1"/>
</dbReference>
<protein>
    <recommendedName>
        <fullName evidence="3">Ricin B lectin domain-containing protein</fullName>
    </recommendedName>
</protein>
<sequence>MTSRTPRRWIALVTVLTSAAGLAVATEGTASASETPGSYTDYAFPGGTKGLSDVTFRTTVTKDPGRAANVFWSHQFGFTQGNGAYTGMQANGPGEKRTFLFSVWDAAEARPGSRGSYCVDFGGEGEGKSCRIKYDWKEGHTYRTRVAAEGNRWFGVTVTDETTGASFKLGSIRAASDRIAPGGMVDWTEYFEWNDDRASCNDQPYSQVRFGLPQGDGGRVTARVSGTSISGGCRALSRVDASRDGNGNGGSVQSNGVGNSVRGPITGPGGRAVDASAALRAPTGAEDQQWVLGKDKALHLMKSGRCLDVAGNGTANGTPVLVHRCTGGPNQQWVRSNGGLRNPSSGRCLTAPSAADGARLQIRDCTGADGRRWTVPVTP</sequence>
<evidence type="ECO:0000259" key="3">
    <source>
        <dbReference type="SMART" id="SM00458"/>
    </source>
</evidence>
<organism evidence="4 5">
    <name type="scientific">Streptomyces luteireticuli</name>
    <dbReference type="NCBI Taxonomy" id="173858"/>
    <lineage>
        <taxon>Bacteria</taxon>
        <taxon>Bacillati</taxon>
        <taxon>Actinomycetota</taxon>
        <taxon>Actinomycetes</taxon>
        <taxon>Kitasatosporales</taxon>
        <taxon>Streptomycetaceae</taxon>
        <taxon>Streptomyces</taxon>
    </lineage>
</organism>
<keyword evidence="2" id="KW-0732">Signal</keyword>
<evidence type="ECO:0000313" key="4">
    <source>
        <dbReference type="EMBL" id="GAA0391992.1"/>
    </source>
</evidence>
<dbReference type="EMBL" id="BAAABX010000009">
    <property type="protein sequence ID" value="GAA0391992.1"/>
    <property type="molecule type" value="Genomic_DNA"/>
</dbReference>
<dbReference type="SMART" id="SM00458">
    <property type="entry name" value="RICIN"/>
    <property type="match status" value="1"/>
</dbReference>
<dbReference type="Gene3D" id="2.80.10.50">
    <property type="match status" value="1"/>
</dbReference>
<evidence type="ECO:0000256" key="1">
    <source>
        <dbReference type="SAM" id="MobiDB-lite"/>
    </source>
</evidence>
<evidence type="ECO:0000256" key="2">
    <source>
        <dbReference type="SAM" id="SignalP"/>
    </source>
</evidence>
<accession>A0ABP3I7F0</accession>
<evidence type="ECO:0000313" key="5">
    <source>
        <dbReference type="Proteomes" id="UP001500879"/>
    </source>
</evidence>
<dbReference type="Proteomes" id="UP001500879">
    <property type="component" value="Unassembled WGS sequence"/>
</dbReference>
<keyword evidence="5" id="KW-1185">Reference proteome</keyword>
<dbReference type="InterPro" id="IPR035992">
    <property type="entry name" value="Ricin_B-like_lectins"/>
</dbReference>
<comment type="caution">
    <text evidence="4">The sequence shown here is derived from an EMBL/GenBank/DDBJ whole genome shotgun (WGS) entry which is preliminary data.</text>
</comment>
<feature type="domain" description="Ricin B lectin" evidence="3">
    <location>
        <begin position="255"/>
        <end position="376"/>
    </location>
</feature>
<dbReference type="SUPFAM" id="SSF50370">
    <property type="entry name" value="Ricin B-like lectins"/>
    <property type="match status" value="1"/>
</dbReference>
<reference evidence="5" key="1">
    <citation type="journal article" date="2019" name="Int. J. Syst. Evol. Microbiol.">
        <title>The Global Catalogue of Microorganisms (GCM) 10K type strain sequencing project: providing services to taxonomists for standard genome sequencing and annotation.</title>
        <authorList>
            <consortium name="The Broad Institute Genomics Platform"/>
            <consortium name="The Broad Institute Genome Sequencing Center for Infectious Disease"/>
            <person name="Wu L."/>
            <person name="Ma J."/>
        </authorList>
    </citation>
    <scope>NUCLEOTIDE SEQUENCE [LARGE SCALE GENOMIC DNA]</scope>
    <source>
        <strain evidence="5">JCM 4788</strain>
    </source>
</reference>
<dbReference type="Pfam" id="PF11958">
    <property type="entry name" value="DUF3472"/>
    <property type="match status" value="1"/>
</dbReference>
<dbReference type="PROSITE" id="PS50231">
    <property type="entry name" value="RICIN_B_LECTIN"/>
    <property type="match status" value="1"/>
</dbReference>
<proteinExistence type="predicted"/>
<feature type="chain" id="PRO_5046727218" description="Ricin B lectin domain-containing protein" evidence="2">
    <location>
        <begin position="26"/>
        <end position="379"/>
    </location>
</feature>
<gene>
    <name evidence="4" type="ORF">GCM10010357_10910</name>
</gene>
<feature type="signal peptide" evidence="2">
    <location>
        <begin position="1"/>
        <end position="25"/>
    </location>
</feature>
<name>A0ABP3I7F0_9ACTN</name>
<dbReference type="InterPro" id="IPR000772">
    <property type="entry name" value="Ricin_B_lectin"/>
</dbReference>